<gene>
    <name evidence="6" type="ORF">VK792_16960</name>
</gene>
<dbReference type="EMBL" id="JAYLLH010000033">
    <property type="protein sequence ID" value="MEC3862986.1"/>
    <property type="molecule type" value="Genomic_DNA"/>
</dbReference>
<evidence type="ECO:0000313" key="7">
    <source>
        <dbReference type="Proteomes" id="UP001348149"/>
    </source>
</evidence>
<evidence type="ECO:0000259" key="5">
    <source>
        <dbReference type="PROSITE" id="PS50931"/>
    </source>
</evidence>
<evidence type="ECO:0000256" key="4">
    <source>
        <dbReference type="ARBA" id="ARBA00023163"/>
    </source>
</evidence>
<dbReference type="RefSeq" id="WP_326299058.1">
    <property type="nucleotide sequence ID" value="NZ_JAYLLH010000033.1"/>
</dbReference>
<dbReference type="Gene3D" id="3.40.190.10">
    <property type="entry name" value="Periplasmic binding protein-like II"/>
    <property type="match status" value="2"/>
</dbReference>
<keyword evidence="3" id="KW-0238">DNA-binding</keyword>
<dbReference type="PANTHER" id="PTHR30537">
    <property type="entry name" value="HTH-TYPE TRANSCRIPTIONAL REGULATOR"/>
    <property type="match status" value="1"/>
</dbReference>
<dbReference type="InterPro" id="IPR005119">
    <property type="entry name" value="LysR_subst-bd"/>
</dbReference>
<keyword evidence="2" id="KW-0805">Transcription regulation</keyword>
<dbReference type="PANTHER" id="PTHR30537:SF26">
    <property type="entry name" value="GLYCINE CLEAVAGE SYSTEM TRANSCRIPTIONAL ACTIVATOR"/>
    <property type="match status" value="1"/>
</dbReference>
<evidence type="ECO:0000256" key="2">
    <source>
        <dbReference type="ARBA" id="ARBA00023015"/>
    </source>
</evidence>
<organism evidence="6 7">
    <name type="scientific">Mesobacterium hydrothermale</name>
    <dbReference type="NCBI Taxonomy" id="3111907"/>
    <lineage>
        <taxon>Bacteria</taxon>
        <taxon>Pseudomonadati</taxon>
        <taxon>Pseudomonadota</taxon>
        <taxon>Alphaproteobacteria</taxon>
        <taxon>Rhodobacterales</taxon>
        <taxon>Roseobacteraceae</taxon>
        <taxon>Mesobacterium</taxon>
    </lineage>
</organism>
<sequence length="300" mass="32159">MSLSRRLLPSLTALTALETLDRLGSAAAVAQEMALSPSAVSRQLQGLEAQLGAALIRRDGRGMALTPEGRAFAQTVRAALQAISDASLALRLKPQGGTINLAILPSFGMRWLVPRLPDFARRHADITVNLSTRLRPFNFASEPFDAAIHFGAPDWPGTSSLRLMPERAIPVCAPTLVPRTVAPEALLRLPLLHIQTRPNAWADWFAQHGVATGALSGPSFDQFTTIIQAARHGMGIALPPDYLVAEDLATGTLIRACDVRPVSLGAYHLVWPRDRAASPALIAFRDWLALQVEDGGGLPG</sequence>
<dbReference type="InterPro" id="IPR036390">
    <property type="entry name" value="WH_DNA-bd_sf"/>
</dbReference>
<evidence type="ECO:0000256" key="3">
    <source>
        <dbReference type="ARBA" id="ARBA00023125"/>
    </source>
</evidence>
<dbReference type="PROSITE" id="PS50931">
    <property type="entry name" value="HTH_LYSR"/>
    <property type="match status" value="1"/>
</dbReference>
<dbReference type="InterPro" id="IPR058163">
    <property type="entry name" value="LysR-type_TF_proteobact-type"/>
</dbReference>
<dbReference type="InterPro" id="IPR000847">
    <property type="entry name" value="LysR_HTH_N"/>
</dbReference>
<name>A0ABU6HM83_9RHOB</name>
<dbReference type="Pfam" id="PF03466">
    <property type="entry name" value="LysR_substrate"/>
    <property type="match status" value="1"/>
</dbReference>
<dbReference type="SUPFAM" id="SSF46785">
    <property type="entry name" value="Winged helix' DNA-binding domain"/>
    <property type="match status" value="1"/>
</dbReference>
<keyword evidence="7" id="KW-1185">Reference proteome</keyword>
<evidence type="ECO:0000313" key="6">
    <source>
        <dbReference type="EMBL" id="MEC3862986.1"/>
    </source>
</evidence>
<dbReference type="SUPFAM" id="SSF53850">
    <property type="entry name" value="Periplasmic binding protein-like II"/>
    <property type="match status" value="1"/>
</dbReference>
<feature type="domain" description="HTH lysR-type" evidence="5">
    <location>
        <begin position="9"/>
        <end position="66"/>
    </location>
</feature>
<accession>A0ABU6HM83</accession>
<protein>
    <submittedName>
        <fullName evidence="6">LysR family transcriptional regulator</fullName>
    </submittedName>
</protein>
<keyword evidence="4" id="KW-0804">Transcription</keyword>
<proteinExistence type="inferred from homology"/>
<dbReference type="Proteomes" id="UP001348149">
    <property type="component" value="Unassembled WGS sequence"/>
</dbReference>
<dbReference type="InterPro" id="IPR036388">
    <property type="entry name" value="WH-like_DNA-bd_sf"/>
</dbReference>
<comment type="similarity">
    <text evidence="1">Belongs to the LysR transcriptional regulatory family.</text>
</comment>
<dbReference type="Pfam" id="PF00126">
    <property type="entry name" value="HTH_1"/>
    <property type="match status" value="1"/>
</dbReference>
<comment type="caution">
    <text evidence="6">The sequence shown here is derived from an EMBL/GenBank/DDBJ whole genome shotgun (WGS) entry which is preliminary data.</text>
</comment>
<reference evidence="6 7" key="1">
    <citation type="submission" date="2024-01" db="EMBL/GenBank/DDBJ databases">
        <title>Mesobacterium rodlantinim sp. nov., isolated from shallow sea hydrothermal systems off Kueishantao Island.</title>
        <authorList>
            <person name="Su Z."/>
            <person name="Tang K."/>
        </authorList>
    </citation>
    <scope>NUCLEOTIDE SEQUENCE [LARGE SCALE GENOMIC DNA]</scope>
    <source>
        <strain evidence="6 7">TK19101</strain>
    </source>
</reference>
<dbReference type="Gene3D" id="1.10.10.10">
    <property type="entry name" value="Winged helix-like DNA-binding domain superfamily/Winged helix DNA-binding domain"/>
    <property type="match status" value="1"/>
</dbReference>
<evidence type="ECO:0000256" key="1">
    <source>
        <dbReference type="ARBA" id="ARBA00009437"/>
    </source>
</evidence>